<proteinExistence type="predicted"/>
<name>A0AAJ1WU76_9BACL</name>
<gene>
    <name evidence="1" type="ORF">J2Z48_002987</name>
</gene>
<keyword evidence="2" id="KW-1185">Reference proteome</keyword>
<dbReference type="Proteomes" id="UP001238450">
    <property type="component" value="Unassembled WGS sequence"/>
</dbReference>
<reference evidence="1 2" key="1">
    <citation type="submission" date="2023-07" db="EMBL/GenBank/DDBJ databases">
        <title>Genomic Encyclopedia of Type Strains, Phase IV (KMG-IV): sequencing the most valuable type-strain genomes for metagenomic binning, comparative biology and taxonomic classification.</title>
        <authorList>
            <person name="Goeker M."/>
        </authorList>
    </citation>
    <scope>NUCLEOTIDE SEQUENCE [LARGE SCALE GENOMIC DNA]</scope>
    <source>
        <strain evidence="1 2">DSM 46876</strain>
    </source>
</reference>
<protein>
    <submittedName>
        <fullName evidence="1">Asparagine synthetase A</fullName>
    </submittedName>
</protein>
<evidence type="ECO:0000313" key="1">
    <source>
        <dbReference type="EMBL" id="MDQ0418783.1"/>
    </source>
</evidence>
<dbReference type="AlphaFoldDB" id="A0AAJ1WU76"/>
<comment type="caution">
    <text evidence="1">The sequence shown here is derived from an EMBL/GenBank/DDBJ whole genome shotgun (WGS) entry which is preliminary data.</text>
</comment>
<dbReference type="RefSeq" id="WP_307254720.1">
    <property type="nucleotide sequence ID" value="NZ_JAUSUV010000017.1"/>
</dbReference>
<accession>A0AAJ1WU76</accession>
<evidence type="ECO:0000313" key="2">
    <source>
        <dbReference type="Proteomes" id="UP001238450"/>
    </source>
</evidence>
<organism evidence="1 2">
    <name type="scientific">Croceifilum oryzae</name>
    <dbReference type="NCBI Taxonomy" id="1553429"/>
    <lineage>
        <taxon>Bacteria</taxon>
        <taxon>Bacillati</taxon>
        <taxon>Bacillota</taxon>
        <taxon>Bacilli</taxon>
        <taxon>Bacillales</taxon>
        <taxon>Thermoactinomycetaceae</taxon>
        <taxon>Croceifilum</taxon>
    </lineage>
</organism>
<sequence length="71" mass="8003">MKKHASEEKVSLDVTCFKCETTFSLEVLPSSLDQYEAGALVQNAFPYLSEDDRELIISRTCGACFIEIFSF</sequence>
<dbReference type="EMBL" id="JAUSUV010000017">
    <property type="protein sequence ID" value="MDQ0418783.1"/>
    <property type="molecule type" value="Genomic_DNA"/>
</dbReference>